<feature type="non-terminal residue" evidence="2">
    <location>
        <position position="325"/>
    </location>
</feature>
<feature type="domain" description="Enoyl reductase (ER)" evidence="1">
    <location>
        <begin position="23"/>
        <end position="318"/>
    </location>
</feature>
<accession>A0A1Y2FSH7</accession>
<dbReference type="RefSeq" id="XP_040727816.1">
    <property type="nucleotide sequence ID" value="XM_040867338.1"/>
</dbReference>
<dbReference type="Pfam" id="PF08240">
    <property type="entry name" value="ADH_N"/>
    <property type="match status" value="1"/>
</dbReference>
<gene>
    <name evidence="2" type="ORF">BCR37DRAFT_339675</name>
</gene>
<dbReference type="InterPro" id="IPR047122">
    <property type="entry name" value="Trans-enoyl_RdTase-like"/>
</dbReference>
<dbReference type="SUPFAM" id="SSF51735">
    <property type="entry name" value="NAD(P)-binding Rossmann-fold domains"/>
    <property type="match status" value="1"/>
</dbReference>
<dbReference type="CDD" id="cd08249">
    <property type="entry name" value="enoyl_reductase_like"/>
    <property type="match status" value="1"/>
</dbReference>
<dbReference type="InterPro" id="IPR020843">
    <property type="entry name" value="ER"/>
</dbReference>
<dbReference type="OrthoDB" id="3233595at2759"/>
<evidence type="ECO:0000313" key="2">
    <source>
        <dbReference type="EMBL" id="ORY86960.1"/>
    </source>
</evidence>
<dbReference type="SUPFAM" id="SSF50129">
    <property type="entry name" value="GroES-like"/>
    <property type="match status" value="1"/>
</dbReference>
<protein>
    <submittedName>
        <fullName evidence="2">Chaperonin 10-like protein</fullName>
    </submittedName>
</protein>
<dbReference type="SMART" id="SM00829">
    <property type="entry name" value="PKS_ER"/>
    <property type="match status" value="1"/>
</dbReference>
<dbReference type="AlphaFoldDB" id="A0A1Y2FSH7"/>
<dbReference type="OMA" id="AFATEYY"/>
<organism evidence="2 3">
    <name type="scientific">Protomyces lactucae-debilis</name>
    <dbReference type="NCBI Taxonomy" id="2754530"/>
    <lineage>
        <taxon>Eukaryota</taxon>
        <taxon>Fungi</taxon>
        <taxon>Dikarya</taxon>
        <taxon>Ascomycota</taxon>
        <taxon>Taphrinomycotina</taxon>
        <taxon>Taphrinomycetes</taxon>
        <taxon>Taphrinales</taxon>
        <taxon>Protomycetaceae</taxon>
        <taxon>Protomyces</taxon>
    </lineage>
</organism>
<dbReference type="InterPro" id="IPR013149">
    <property type="entry name" value="ADH-like_C"/>
</dbReference>
<dbReference type="InterPro" id="IPR011032">
    <property type="entry name" value="GroES-like_sf"/>
</dbReference>
<dbReference type="Pfam" id="PF00107">
    <property type="entry name" value="ADH_zinc_N"/>
    <property type="match status" value="1"/>
</dbReference>
<dbReference type="EMBL" id="MCFI01000002">
    <property type="protein sequence ID" value="ORY86960.1"/>
    <property type="molecule type" value="Genomic_DNA"/>
</dbReference>
<dbReference type="InterPro" id="IPR036291">
    <property type="entry name" value="NAD(P)-bd_dom_sf"/>
</dbReference>
<evidence type="ECO:0000259" key="1">
    <source>
        <dbReference type="SMART" id="SM00829"/>
    </source>
</evidence>
<dbReference type="STRING" id="56484.A0A1Y2FSH7"/>
<dbReference type="PANTHER" id="PTHR45348">
    <property type="entry name" value="HYPOTHETICAL OXIDOREDUCTASE (EUROFUNG)"/>
    <property type="match status" value="1"/>
</dbReference>
<dbReference type="InterPro" id="IPR013154">
    <property type="entry name" value="ADH-like_N"/>
</dbReference>
<proteinExistence type="predicted"/>
<dbReference type="GO" id="GO:0016651">
    <property type="term" value="F:oxidoreductase activity, acting on NAD(P)H"/>
    <property type="evidence" value="ECO:0007669"/>
    <property type="project" value="InterPro"/>
</dbReference>
<name>A0A1Y2FSH7_PROLT</name>
<comment type="caution">
    <text evidence="2">The sequence shown here is derived from an EMBL/GenBank/DDBJ whole genome shotgun (WGS) entry which is preliminary data.</text>
</comment>
<feature type="non-terminal residue" evidence="2">
    <location>
        <position position="1"/>
    </location>
</feature>
<dbReference type="GeneID" id="63783937"/>
<dbReference type="Gene3D" id="3.40.50.720">
    <property type="entry name" value="NAD(P)-binding Rossmann-like Domain"/>
    <property type="match status" value="1"/>
</dbReference>
<dbReference type="Proteomes" id="UP000193685">
    <property type="component" value="Unassembled WGS sequence"/>
</dbReference>
<dbReference type="PANTHER" id="PTHR45348:SF5">
    <property type="entry name" value="OXIDOREDUCTASE, PUTATIVE (AFU_ORTHOLOGUE AFUA_8G01420)-RELATED"/>
    <property type="match status" value="1"/>
</dbReference>
<dbReference type="Gene3D" id="3.90.180.10">
    <property type="entry name" value="Medium-chain alcohol dehydrogenases, catalytic domain"/>
    <property type="match status" value="1"/>
</dbReference>
<reference evidence="2 3" key="1">
    <citation type="submission" date="2016-07" db="EMBL/GenBank/DDBJ databases">
        <title>Pervasive Adenine N6-methylation of Active Genes in Fungi.</title>
        <authorList>
            <consortium name="DOE Joint Genome Institute"/>
            <person name="Mondo S.J."/>
            <person name="Dannebaum R.O."/>
            <person name="Kuo R.C."/>
            <person name="Labutti K."/>
            <person name="Haridas S."/>
            <person name="Kuo A."/>
            <person name="Salamov A."/>
            <person name="Ahrendt S.R."/>
            <person name="Lipzen A."/>
            <person name="Sullivan W."/>
            <person name="Andreopoulos W.B."/>
            <person name="Clum A."/>
            <person name="Lindquist E."/>
            <person name="Daum C."/>
            <person name="Ramamoorthy G.K."/>
            <person name="Gryganskyi A."/>
            <person name="Culley D."/>
            <person name="Magnuson J.K."/>
            <person name="James T.Y."/>
            <person name="O'Malley M.A."/>
            <person name="Stajich J.E."/>
            <person name="Spatafora J.W."/>
            <person name="Visel A."/>
            <person name="Grigoriev I.V."/>
        </authorList>
    </citation>
    <scope>NUCLEOTIDE SEQUENCE [LARGE SCALE GENOMIC DNA]</scope>
    <source>
        <strain evidence="2 3">12-1054</strain>
    </source>
</reference>
<sequence length="325" mass="34753">PSPGPKELLIKNEYVASNPKDWKLHDSTVWDLGDRVEGNDVAGYVDAIGEGTTRFQVGDRVAGFSMMATDDKYGAYAEYTVVPEGTTFALADHVKFEEAVTLPLAAMTAAIALFVKLDLPKPKEVGHGKKPAVFINGGSSSVGHFAVQLAKAAGLYVITTAGGSSELPKSAGADVIIDYRGKTPDAIAKEINEAAQSAGHTLNRVFDAISEDIVRLSNAVLKDKEAAKTTFILQVSEKDEQAKDPKIAFVQTNVGAAHAMRGDDHQAFATEYYDWLGEKLAEGTFKGNPVKLMPKGLASIGEGLNLLKQNKVSGQKLVYRISDTP</sequence>
<keyword evidence="3" id="KW-1185">Reference proteome</keyword>
<evidence type="ECO:0000313" key="3">
    <source>
        <dbReference type="Proteomes" id="UP000193685"/>
    </source>
</evidence>